<evidence type="ECO:0000313" key="1">
    <source>
        <dbReference type="EMBL" id="GFY70464.1"/>
    </source>
</evidence>
<organism evidence="1 2">
    <name type="scientific">Trichonephila inaurata madagascariensis</name>
    <dbReference type="NCBI Taxonomy" id="2747483"/>
    <lineage>
        <taxon>Eukaryota</taxon>
        <taxon>Metazoa</taxon>
        <taxon>Ecdysozoa</taxon>
        <taxon>Arthropoda</taxon>
        <taxon>Chelicerata</taxon>
        <taxon>Arachnida</taxon>
        <taxon>Araneae</taxon>
        <taxon>Araneomorphae</taxon>
        <taxon>Entelegynae</taxon>
        <taxon>Araneoidea</taxon>
        <taxon>Nephilidae</taxon>
        <taxon>Trichonephila</taxon>
        <taxon>Trichonephila inaurata</taxon>
    </lineage>
</organism>
<gene>
    <name evidence="1" type="ORF">TNIN_30401</name>
</gene>
<dbReference type="Proteomes" id="UP000886998">
    <property type="component" value="Unassembled WGS sequence"/>
</dbReference>
<dbReference type="EMBL" id="BMAV01018268">
    <property type="protein sequence ID" value="GFY70464.1"/>
    <property type="molecule type" value="Genomic_DNA"/>
</dbReference>
<comment type="caution">
    <text evidence="1">The sequence shown here is derived from an EMBL/GenBank/DDBJ whole genome shotgun (WGS) entry which is preliminary data.</text>
</comment>
<protein>
    <submittedName>
        <fullName evidence="1">Uncharacterized protein</fullName>
    </submittedName>
</protein>
<keyword evidence="2" id="KW-1185">Reference proteome</keyword>
<name>A0A8X6YFH2_9ARAC</name>
<dbReference type="AlphaFoldDB" id="A0A8X6YFH2"/>
<sequence length="149" mass="16516">MHTKQSVVDNVRVESELGGFSGTSCGDNFIISLWFIITKFTASRPSVIINVTLVGDGPHDLGAWSGYADNNLQTSSLRQADGLWSNEEGKEAHSDAVTVDRRQVLSNVSPLRRCHNSVNIWTRIERHNGFDYAVDKRVSRDIRTDGGGR</sequence>
<accession>A0A8X6YFH2</accession>
<proteinExistence type="predicted"/>
<reference evidence="1" key="1">
    <citation type="submission" date="2020-08" db="EMBL/GenBank/DDBJ databases">
        <title>Multicomponent nature underlies the extraordinary mechanical properties of spider dragline silk.</title>
        <authorList>
            <person name="Kono N."/>
            <person name="Nakamura H."/>
            <person name="Mori M."/>
            <person name="Yoshida Y."/>
            <person name="Ohtoshi R."/>
            <person name="Malay A.D."/>
            <person name="Moran D.A.P."/>
            <person name="Tomita M."/>
            <person name="Numata K."/>
            <person name="Arakawa K."/>
        </authorList>
    </citation>
    <scope>NUCLEOTIDE SEQUENCE</scope>
</reference>
<evidence type="ECO:0000313" key="2">
    <source>
        <dbReference type="Proteomes" id="UP000886998"/>
    </source>
</evidence>